<keyword evidence="3" id="KW-1185">Reference proteome</keyword>
<dbReference type="Proteomes" id="UP001320168">
    <property type="component" value="Unassembled WGS sequence"/>
</dbReference>
<gene>
    <name evidence="2" type="ORF">HOP53_20850</name>
</gene>
<evidence type="ECO:0000313" key="2">
    <source>
        <dbReference type="EMBL" id="MCE8005287.1"/>
    </source>
</evidence>
<proteinExistence type="predicted"/>
<accession>A0ABS9A9R7</accession>
<dbReference type="CDD" id="cd00719">
    <property type="entry name" value="GIY-YIG_SF"/>
    <property type="match status" value="1"/>
</dbReference>
<evidence type="ECO:0000256" key="1">
    <source>
        <dbReference type="SAM" id="MobiDB-lite"/>
    </source>
</evidence>
<evidence type="ECO:0000313" key="3">
    <source>
        <dbReference type="Proteomes" id="UP001320168"/>
    </source>
</evidence>
<organism evidence="2 3">
    <name type="scientific">Billgrantia ethanolica</name>
    <dbReference type="NCBI Taxonomy" id="2733486"/>
    <lineage>
        <taxon>Bacteria</taxon>
        <taxon>Pseudomonadati</taxon>
        <taxon>Pseudomonadota</taxon>
        <taxon>Gammaproteobacteria</taxon>
        <taxon>Oceanospirillales</taxon>
        <taxon>Halomonadaceae</taxon>
        <taxon>Billgrantia</taxon>
    </lineage>
</organism>
<feature type="region of interest" description="Disordered" evidence="1">
    <location>
        <begin position="123"/>
        <end position="143"/>
    </location>
</feature>
<comment type="caution">
    <text evidence="2">The sequence shown here is derived from an EMBL/GenBank/DDBJ whole genome shotgun (WGS) entry which is preliminary data.</text>
</comment>
<protein>
    <submittedName>
        <fullName evidence="2">GIY-YIG nuclease family protein</fullName>
    </submittedName>
</protein>
<dbReference type="RefSeq" id="WP_234271790.1">
    <property type="nucleotide sequence ID" value="NZ_JABFTX010000006.1"/>
</dbReference>
<dbReference type="EMBL" id="JABFTX010000006">
    <property type="protein sequence ID" value="MCE8005287.1"/>
    <property type="molecule type" value="Genomic_DNA"/>
</dbReference>
<reference evidence="2 3" key="1">
    <citation type="journal article" date="2021" name="Front. Microbiol.">
        <title>Aerobic Denitrification and Heterotrophic Sulfur Oxidation in the Genus Halomonas Revealed by Six Novel Species Characterizations and Genome-Based Analysis.</title>
        <authorList>
            <person name="Wang L."/>
            <person name="Shao Z."/>
        </authorList>
    </citation>
    <scope>NUCLEOTIDE SEQUENCE [LARGE SCALE GENOMIC DNA]</scope>
    <source>
        <strain evidence="2 3">MCCC 1A11081</strain>
    </source>
</reference>
<feature type="compositionally biased region" description="Basic and acidic residues" evidence="1">
    <location>
        <begin position="134"/>
        <end position="143"/>
    </location>
</feature>
<sequence length="259" mass="29773">MPSRGYIEELEFDLPTKLLEELVKLFDEMTEGPLDTSTISSSVKEEQGVYQLFKDGELVYIGKTDSDAGLKRRLLRHSKKIQSRNNLDVEQVGFKAIRVYVFTAMDLEGLLIKHYREKGIRPGWQHSGFGSNDPGRERDSTEVKDDSFDALYPINLDEVVILESDSNTMKVADLLTQMKNQLHYNIRFQTEPPRSRNPHPELKEKEVTVDSLEGTTFQYLQRAKRALGDSWRIMTLPGYVIIYKNDRRKIPSGTIVEAD</sequence>
<name>A0ABS9A9R7_9GAMM</name>